<dbReference type="STRING" id="1121898.GCA_000422725_00291"/>
<keyword evidence="1" id="KW-0472">Membrane</keyword>
<evidence type="ECO:0000256" key="1">
    <source>
        <dbReference type="SAM" id="Phobius"/>
    </source>
</evidence>
<keyword evidence="3" id="KW-1185">Reference proteome</keyword>
<evidence type="ECO:0000313" key="3">
    <source>
        <dbReference type="Proteomes" id="UP000030111"/>
    </source>
</evidence>
<keyword evidence="1" id="KW-1133">Transmembrane helix</keyword>
<proteinExistence type="predicted"/>
<organism evidence="2 3">
    <name type="scientific">Flavobacterium subsaxonicum WB 4.1-42 = DSM 21790</name>
    <dbReference type="NCBI Taxonomy" id="1121898"/>
    <lineage>
        <taxon>Bacteria</taxon>
        <taxon>Pseudomonadati</taxon>
        <taxon>Bacteroidota</taxon>
        <taxon>Flavobacteriia</taxon>
        <taxon>Flavobacteriales</taxon>
        <taxon>Flavobacteriaceae</taxon>
        <taxon>Flavobacterium</taxon>
    </lineage>
</organism>
<evidence type="ECO:0000313" key="2">
    <source>
        <dbReference type="EMBL" id="KGO93663.1"/>
    </source>
</evidence>
<name>A0A0A2MQG8_9FLAO</name>
<feature type="transmembrane region" description="Helical" evidence="1">
    <location>
        <begin position="9"/>
        <end position="30"/>
    </location>
</feature>
<dbReference type="AlphaFoldDB" id="A0A0A2MQG8"/>
<dbReference type="Proteomes" id="UP000030111">
    <property type="component" value="Unassembled WGS sequence"/>
</dbReference>
<reference evidence="2 3" key="1">
    <citation type="submission" date="2013-09" db="EMBL/GenBank/DDBJ databases">
        <authorList>
            <person name="Zeng Z."/>
            <person name="Chen C."/>
        </authorList>
    </citation>
    <scope>NUCLEOTIDE SEQUENCE [LARGE SCALE GENOMIC DNA]</scope>
    <source>
        <strain evidence="2 3">WB 4.1-42</strain>
    </source>
</reference>
<gene>
    <name evidence="2" type="ORF">Q766_06795</name>
</gene>
<dbReference type="EMBL" id="JRLY01000004">
    <property type="protein sequence ID" value="KGO93663.1"/>
    <property type="molecule type" value="Genomic_DNA"/>
</dbReference>
<sequence>MESKVVGTACLLLIVVNLVSLYFIVDLYSYDEITGYLGNGALKSCGTRGFVYLMFPVTMSNLLFIGIALMVRFIK</sequence>
<accession>A0A0A2MQG8</accession>
<comment type="caution">
    <text evidence="2">The sequence shown here is derived from an EMBL/GenBank/DDBJ whole genome shotgun (WGS) entry which is preliminary data.</text>
</comment>
<dbReference type="OrthoDB" id="1377375at2"/>
<keyword evidence="1" id="KW-0812">Transmembrane</keyword>
<feature type="transmembrane region" description="Helical" evidence="1">
    <location>
        <begin position="50"/>
        <end position="71"/>
    </location>
</feature>
<dbReference type="eggNOG" id="ENOG5031182">
    <property type="taxonomic scope" value="Bacteria"/>
</dbReference>
<protein>
    <submittedName>
        <fullName evidence="2">Uncharacterized protein</fullName>
    </submittedName>
</protein>